<dbReference type="GO" id="GO:0003700">
    <property type="term" value="F:DNA-binding transcription factor activity"/>
    <property type="evidence" value="ECO:0007669"/>
    <property type="project" value="InterPro"/>
</dbReference>
<dbReference type="Pfam" id="PF12833">
    <property type="entry name" value="HTH_18"/>
    <property type="match status" value="1"/>
</dbReference>
<evidence type="ECO:0000256" key="3">
    <source>
        <dbReference type="ARBA" id="ARBA00023163"/>
    </source>
</evidence>
<dbReference type="EMBL" id="MFYX01000080">
    <property type="protein sequence ID" value="OGK03898.1"/>
    <property type="molecule type" value="Genomic_DNA"/>
</dbReference>
<dbReference type="SMART" id="SM00342">
    <property type="entry name" value="HTH_ARAC"/>
    <property type="match status" value="1"/>
</dbReference>
<sequence length="561" mass="64722">MYFTGMLDFSTMKEWQIPGIIILLVDVQGIIRDVSREPEHFLIFTRNEIIGRRLNKVLRPITQATEPFMNPCAVPYKGFVPDELYVQVRHPSIASSDFSLFLYSFTPAFFKGKHRCALVFLARQTNNAPLTKKFMAIYRSENIPIIILDNEFRLVSCNLQFQEILNFTDIRTFRRKPIFPLLTKECRSPNPFLNEKRTRLIRTMACRQGQAWKKYFDLFSKGIPATPEAAGFCVHAGAVFSKKEKGIIIGRSPERTEQWAVLTTEFSTNTTIQDFEINLKIDCAKKCSFTLVLGHPLVNKSLRFENGYYLDVDINSATLFTFIRRGTVLFSRRVRASAPNLTITRIGGYFELSLDGKTLFSYADPYPIFARSPSNFSLIIWNGEMGLTRFTIRTRPTVFNIDDIEAADKPVVSFAAAPEKLYHFTTELISYLGSKSAIAVRFHAIKTFSLPKKKDSYLRLFETTRQYIEDNFYRKIDFAILARQCCVSQKYFIKLFKEYFGLSPKAYQTDLRIKEARNLLKSGIMEIQQVGETVGLYDPVNFQHIFKKYTGRTPGSYRTSR</sequence>
<gene>
    <name evidence="5" type="ORF">A2519_00655</name>
</gene>
<evidence type="ECO:0000256" key="1">
    <source>
        <dbReference type="ARBA" id="ARBA00023015"/>
    </source>
</evidence>
<accession>A0A1F7FB92</accession>
<name>A0A1F7FB92_UNCRA</name>
<protein>
    <recommendedName>
        <fullName evidence="4">HTH araC/xylS-type domain-containing protein</fullName>
    </recommendedName>
</protein>
<reference evidence="5 6" key="1">
    <citation type="journal article" date="2016" name="Nat. Commun.">
        <title>Thousands of microbial genomes shed light on interconnected biogeochemical processes in an aquifer system.</title>
        <authorList>
            <person name="Anantharaman K."/>
            <person name="Brown C.T."/>
            <person name="Hug L.A."/>
            <person name="Sharon I."/>
            <person name="Castelle C.J."/>
            <person name="Probst A.J."/>
            <person name="Thomas B.C."/>
            <person name="Singh A."/>
            <person name="Wilkins M.J."/>
            <person name="Karaoz U."/>
            <person name="Brodie E.L."/>
            <person name="Williams K.H."/>
            <person name="Hubbard S.S."/>
            <person name="Banfield J.F."/>
        </authorList>
    </citation>
    <scope>NUCLEOTIDE SEQUENCE [LARGE SCALE GENOMIC DNA]</scope>
</reference>
<dbReference type="InterPro" id="IPR009057">
    <property type="entry name" value="Homeodomain-like_sf"/>
</dbReference>
<dbReference type="Gene3D" id="1.10.10.60">
    <property type="entry name" value="Homeodomain-like"/>
    <property type="match status" value="2"/>
</dbReference>
<dbReference type="PANTHER" id="PTHR43280">
    <property type="entry name" value="ARAC-FAMILY TRANSCRIPTIONAL REGULATOR"/>
    <property type="match status" value="1"/>
</dbReference>
<dbReference type="Proteomes" id="UP000179243">
    <property type="component" value="Unassembled WGS sequence"/>
</dbReference>
<keyword evidence="3" id="KW-0804">Transcription</keyword>
<keyword evidence="1" id="KW-0805">Transcription regulation</keyword>
<dbReference type="InterPro" id="IPR018060">
    <property type="entry name" value="HTH_AraC"/>
</dbReference>
<evidence type="ECO:0000313" key="6">
    <source>
        <dbReference type="Proteomes" id="UP000179243"/>
    </source>
</evidence>
<evidence type="ECO:0000313" key="5">
    <source>
        <dbReference type="EMBL" id="OGK03898.1"/>
    </source>
</evidence>
<dbReference type="PANTHER" id="PTHR43280:SF2">
    <property type="entry name" value="HTH-TYPE TRANSCRIPTIONAL REGULATOR EXSA"/>
    <property type="match status" value="1"/>
</dbReference>
<dbReference type="AlphaFoldDB" id="A0A1F7FB92"/>
<keyword evidence="2" id="KW-0238">DNA-binding</keyword>
<dbReference type="GO" id="GO:0043565">
    <property type="term" value="F:sequence-specific DNA binding"/>
    <property type="evidence" value="ECO:0007669"/>
    <property type="project" value="InterPro"/>
</dbReference>
<dbReference type="SUPFAM" id="SSF46689">
    <property type="entry name" value="Homeodomain-like"/>
    <property type="match status" value="2"/>
</dbReference>
<proteinExistence type="predicted"/>
<organism evidence="5 6">
    <name type="scientific">Candidatus Raymondbacteria bacterium RIFOXYD12_FULL_49_13</name>
    <dbReference type="NCBI Taxonomy" id="1817890"/>
    <lineage>
        <taxon>Bacteria</taxon>
        <taxon>Raymondiibacteriota</taxon>
    </lineage>
</organism>
<comment type="caution">
    <text evidence="5">The sequence shown here is derived from an EMBL/GenBank/DDBJ whole genome shotgun (WGS) entry which is preliminary data.</text>
</comment>
<dbReference type="PROSITE" id="PS01124">
    <property type="entry name" value="HTH_ARAC_FAMILY_2"/>
    <property type="match status" value="1"/>
</dbReference>
<evidence type="ECO:0000256" key="2">
    <source>
        <dbReference type="ARBA" id="ARBA00023125"/>
    </source>
</evidence>
<evidence type="ECO:0000259" key="4">
    <source>
        <dbReference type="PROSITE" id="PS01124"/>
    </source>
</evidence>
<dbReference type="InterPro" id="IPR018062">
    <property type="entry name" value="HTH_AraC-typ_CS"/>
</dbReference>
<dbReference type="PROSITE" id="PS00041">
    <property type="entry name" value="HTH_ARAC_FAMILY_1"/>
    <property type="match status" value="1"/>
</dbReference>
<feature type="domain" description="HTH araC/xylS-type" evidence="4">
    <location>
        <begin position="462"/>
        <end position="560"/>
    </location>
</feature>